<dbReference type="PANTHER" id="PTHR11161">
    <property type="entry name" value="O-ACYLTRANSFERASE"/>
    <property type="match status" value="1"/>
</dbReference>
<dbReference type="Pfam" id="PF20146">
    <property type="entry name" value="NRF"/>
    <property type="match status" value="1"/>
</dbReference>
<feature type="domain" description="Nose resistant-to-fluoxetine protein N-terminal" evidence="1">
    <location>
        <begin position="6"/>
        <end position="154"/>
    </location>
</feature>
<dbReference type="Proteomes" id="UP001054837">
    <property type="component" value="Unassembled WGS sequence"/>
</dbReference>
<dbReference type="InterPro" id="IPR006621">
    <property type="entry name" value="Nose-resist-to-fluoxetine_N"/>
</dbReference>
<accession>A0AAV4TGT8</accession>
<organism evidence="2 3">
    <name type="scientific">Caerostris darwini</name>
    <dbReference type="NCBI Taxonomy" id="1538125"/>
    <lineage>
        <taxon>Eukaryota</taxon>
        <taxon>Metazoa</taxon>
        <taxon>Ecdysozoa</taxon>
        <taxon>Arthropoda</taxon>
        <taxon>Chelicerata</taxon>
        <taxon>Arachnida</taxon>
        <taxon>Araneae</taxon>
        <taxon>Araneomorphae</taxon>
        <taxon>Entelegynae</taxon>
        <taxon>Araneoidea</taxon>
        <taxon>Araneidae</taxon>
        <taxon>Caerostris</taxon>
    </lineage>
</organism>
<evidence type="ECO:0000313" key="2">
    <source>
        <dbReference type="EMBL" id="GIY45833.1"/>
    </source>
</evidence>
<comment type="caution">
    <text evidence="2">The sequence shown here is derived from an EMBL/GenBank/DDBJ whole genome shotgun (WGS) entry which is preliminary data.</text>
</comment>
<evidence type="ECO:0000259" key="1">
    <source>
        <dbReference type="SMART" id="SM00703"/>
    </source>
</evidence>
<keyword evidence="3" id="KW-1185">Reference proteome</keyword>
<protein>
    <submittedName>
        <fullName evidence="2">NRF domain-containing protein</fullName>
    </submittedName>
</protein>
<dbReference type="EMBL" id="BPLQ01009666">
    <property type="protein sequence ID" value="GIY45833.1"/>
    <property type="molecule type" value="Genomic_DNA"/>
</dbReference>
<gene>
    <name evidence="2" type="primary">AVEN_245494_1</name>
    <name evidence="2" type="ORF">CDAR_423311</name>
</gene>
<dbReference type="AlphaFoldDB" id="A0AAV4TGT8"/>
<dbReference type="SMART" id="SM00703">
    <property type="entry name" value="NRF"/>
    <property type="match status" value="1"/>
</dbReference>
<dbReference type="InterPro" id="IPR052728">
    <property type="entry name" value="O2_lipid_transport_reg"/>
</dbReference>
<sequence length="167" mass="18192">MGTRYLAAEDETFIKESSKATFQVVDSSGRLPSGTLEGTLTDLGDYDQCLDVVQPKKAKHMDIQGQYCTLEVQPVLPELHSRVSMNTKVLDFGNISTDSVLSDLSHGSALFHLMVMRIGVCVPSPCVADDIQALTAALLKKVPVQVSVKLRDKTRIPCHDTAVCIVM</sequence>
<proteinExistence type="predicted"/>
<name>A0AAV4TGT8_9ARAC</name>
<dbReference type="PANTHER" id="PTHR11161:SF0">
    <property type="entry name" value="O-ACYLTRANSFERASE LIKE PROTEIN"/>
    <property type="match status" value="1"/>
</dbReference>
<reference evidence="2 3" key="1">
    <citation type="submission" date="2021-06" db="EMBL/GenBank/DDBJ databases">
        <title>Caerostris darwini draft genome.</title>
        <authorList>
            <person name="Kono N."/>
            <person name="Arakawa K."/>
        </authorList>
    </citation>
    <scope>NUCLEOTIDE SEQUENCE [LARGE SCALE GENOMIC DNA]</scope>
</reference>
<evidence type="ECO:0000313" key="3">
    <source>
        <dbReference type="Proteomes" id="UP001054837"/>
    </source>
</evidence>